<dbReference type="Pfam" id="PF11195">
    <property type="entry name" value="Tad2-like"/>
    <property type="match status" value="1"/>
</dbReference>
<dbReference type="GeneID" id="301200806"/>
<dbReference type="RefSeq" id="WP_264462850.1">
    <property type="nucleotide sequence ID" value="NZ_JAOXJG010000026.1"/>
</dbReference>
<dbReference type="EMBL" id="JAOXJG010000026">
    <property type="protein sequence ID" value="MCW1241945.1"/>
    <property type="molecule type" value="Genomic_DNA"/>
</dbReference>
<sequence>MHYGHALEIVKHERKGMRLPNWQPDVVIRAQFPDEHSKMTAPYLYVESRFGRVPWKATMIEEFADNWEVVA</sequence>
<evidence type="ECO:0000313" key="3">
    <source>
        <dbReference type="Proteomes" id="UP001060566"/>
    </source>
</evidence>
<reference evidence="2" key="1">
    <citation type="submission" date="2022-10" db="EMBL/GenBank/DDBJ databases">
        <title>De novo draft assembly of the Pseudomonas pretiosus genome isolated from the plants rhizorohere.</title>
        <authorList>
            <person name="Robas M."/>
            <person name="Fernandez V.M."/>
            <person name="Provanza A."/>
            <person name="Jimenez P.A."/>
        </authorList>
    </citation>
    <scope>NUCLEOTIDE SEQUENCE</scope>
    <source>
        <strain evidence="2">SAICEU11T</strain>
    </source>
</reference>
<name>A0ABT3EYN2_9BACI</name>
<protein>
    <recommendedName>
        <fullName evidence="1">Thoeris anti-defense 2-like domain-containing protein</fullName>
    </recommendedName>
</protein>
<accession>A0ABT3EYN2</accession>
<gene>
    <name evidence="2" type="ORF">NGM45_23245</name>
</gene>
<comment type="caution">
    <text evidence="2">The sequence shown here is derived from an EMBL/GenBank/DDBJ whole genome shotgun (WGS) entry which is preliminary data.</text>
</comment>
<dbReference type="Proteomes" id="UP001060566">
    <property type="component" value="Unassembled WGS sequence"/>
</dbReference>
<dbReference type="InterPro" id="IPR021361">
    <property type="entry name" value="Tad2-like_dom"/>
</dbReference>
<feature type="domain" description="Thoeris anti-defense 2-like" evidence="1">
    <location>
        <begin position="1"/>
        <end position="70"/>
    </location>
</feature>
<organism evidence="2 3">
    <name type="scientific">Bacillus pretiosus</name>
    <dbReference type="NCBI Taxonomy" id="2983392"/>
    <lineage>
        <taxon>Bacteria</taxon>
        <taxon>Bacillati</taxon>
        <taxon>Bacillota</taxon>
        <taxon>Bacilli</taxon>
        <taxon>Bacillales</taxon>
        <taxon>Bacillaceae</taxon>
        <taxon>Bacillus</taxon>
    </lineage>
</organism>
<evidence type="ECO:0000313" key="2">
    <source>
        <dbReference type="EMBL" id="MCW1241945.1"/>
    </source>
</evidence>
<keyword evidence="3" id="KW-1185">Reference proteome</keyword>
<proteinExistence type="predicted"/>
<evidence type="ECO:0000259" key="1">
    <source>
        <dbReference type="Pfam" id="PF11195"/>
    </source>
</evidence>